<organism evidence="1 2">
    <name type="scientific">Methanothrix harundinacea (strain 6Ac)</name>
    <name type="common">Methanosaeta harundinacea</name>
    <dbReference type="NCBI Taxonomy" id="1110509"/>
    <lineage>
        <taxon>Archaea</taxon>
        <taxon>Methanobacteriati</taxon>
        <taxon>Methanobacteriota</taxon>
        <taxon>Stenosarchaea group</taxon>
        <taxon>Methanomicrobia</taxon>
        <taxon>Methanotrichales</taxon>
        <taxon>Methanotrichaceae</taxon>
        <taxon>Methanothrix</taxon>
    </lineage>
</organism>
<geneLocation type="plasmid" evidence="1 2">
    <name>pH6Ac</name>
</geneLocation>
<name>G7WRL3_METH6</name>
<dbReference type="Proteomes" id="UP000005877">
    <property type="component" value="Plasmid pH6Ac"/>
</dbReference>
<evidence type="ECO:0000313" key="1">
    <source>
        <dbReference type="EMBL" id="AET65754.1"/>
    </source>
</evidence>
<protein>
    <submittedName>
        <fullName evidence="1">Uncharacterized protein</fullName>
    </submittedName>
</protein>
<sequence>MIPDDLQREADLWSRAETEGHGQAAAMVKDLCIQIMMARGGMIDEGGH</sequence>
<reference evidence="1 2" key="1">
    <citation type="journal article" date="2012" name="PLoS ONE">
        <title>The genome characteristics and predicted function of methyl-group oxidation pathway in the obligate aceticlastic methanogens, Methanosaeta spp.</title>
        <authorList>
            <person name="Zhu J."/>
            <person name="Zheng H."/>
            <person name="Ai G."/>
            <person name="Zhang G."/>
            <person name="Liu D."/>
            <person name="Liu X."/>
            <person name="Dong X."/>
        </authorList>
    </citation>
    <scope>NUCLEOTIDE SEQUENCE [LARGE SCALE GENOMIC DNA]</scope>
    <source>
        <strain evidence="2">6Ac</strain>
        <plasmid evidence="2">Plasmid pH6Ac</plasmid>
    </source>
</reference>
<evidence type="ECO:0000313" key="2">
    <source>
        <dbReference type="Proteomes" id="UP000005877"/>
    </source>
</evidence>
<dbReference type="AlphaFoldDB" id="G7WRL3"/>
<dbReference type="PATRIC" id="fig|1110509.7.peg.2654"/>
<accession>G7WRL3</accession>
<dbReference type="HOGENOM" id="CLU_3147960_0_0_2"/>
<dbReference type="KEGG" id="mhi:Mhar_2404"/>
<keyword evidence="2" id="KW-1185">Reference proteome</keyword>
<keyword evidence="1" id="KW-0614">Plasmid</keyword>
<dbReference type="EMBL" id="CP003118">
    <property type="protein sequence ID" value="AET65754.1"/>
    <property type="molecule type" value="Genomic_DNA"/>
</dbReference>
<proteinExistence type="predicted"/>
<gene>
    <name evidence="1" type="ordered locus">Mhar_2404</name>
</gene>